<dbReference type="EMBL" id="CP006939">
    <property type="protein sequence ID" value="AHC16603.1"/>
    <property type="molecule type" value="Genomic_DNA"/>
</dbReference>
<dbReference type="HOGENOM" id="CLU_1453807_0_0_12"/>
<dbReference type="KEGG" id="slr:L21SP2_3263"/>
<dbReference type="STRING" id="1307761.L21SP2_3263"/>
<keyword evidence="3" id="KW-1185">Reference proteome</keyword>
<accession>V5WLU4</accession>
<dbReference type="EC" id="2.7.11.1" evidence="2"/>
<organism evidence="2 3">
    <name type="scientific">Salinispira pacifica</name>
    <dbReference type="NCBI Taxonomy" id="1307761"/>
    <lineage>
        <taxon>Bacteria</taxon>
        <taxon>Pseudomonadati</taxon>
        <taxon>Spirochaetota</taxon>
        <taxon>Spirochaetia</taxon>
        <taxon>Spirochaetales</taxon>
        <taxon>Spirochaetaceae</taxon>
        <taxon>Salinispira</taxon>
    </lineage>
</organism>
<dbReference type="GO" id="GO:0004674">
    <property type="term" value="F:protein serine/threonine kinase activity"/>
    <property type="evidence" value="ECO:0007669"/>
    <property type="project" value="UniProtKB-EC"/>
</dbReference>
<dbReference type="OrthoDB" id="360115at2"/>
<dbReference type="InterPro" id="IPR003594">
    <property type="entry name" value="HATPase_dom"/>
</dbReference>
<keyword evidence="2" id="KW-0808">Transferase</keyword>
<dbReference type="Pfam" id="PF13581">
    <property type="entry name" value="HATPase_c_2"/>
    <property type="match status" value="1"/>
</dbReference>
<feature type="domain" description="Histidine kinase/HSP90-like ATPase" evidence="1">
    <location>
        <begin position="32"/>
        <end position="104"/>
    </location>
</feature>
<gene>
    <name evidence="2" type="ORF">L21SP2_3263</name>
</gene>
<dbReference type="PATRIC" id="fig|1307761.3.peg.3252"/>
<evidence type="ECO:0000259" key="1">
    <source>
        <dbReference type="Pfam" id="PF13581"/>
    </source>
</evidence>
<keyword evidence="2" id="KW-0418">Kinase</keyword>
<dbReference type="Gene3D" id="3.30.565.10">
    <property type="entry name" value="Histidine kinase-like ATPase, C-terminal domain"/>
    <property type="match status" value="1"/>
</dbReference>
<sequence length="181" mass="21277">MDDTVKQIQINGNSPLFNTDDMFYKEFPSDFRQIRYFTLLIVQKAPMEIKELNLLEQQISEVIKNAVKHGNKSDPSKTVKVWYRFSREEARIIVEDEGPGFQNIEEWNDFNRKRMECVQKDDFSELARYVSYRGKTSDETDGGNALFAAVEYWNGGYVFTEKRNKVAAQKIFPRKHLNLDE</sequence>
<dbReference type="CDD" id="cd16936">
    <property type="entry name" value="HATPase_RsbW-like"/>
    <property type="match status" value="1"/>
</dbReference>
<protein>
    <submittedName>
        <fullName evidence="2">Serine-protein kinase RsbW</fullName>
        <ecNumber evidence="2">2.7.11.1</ecNumber>
    </submittedName>
</protein>
<dbReference type="SUPFAM" id="SSF55874">
    <property type="entry name" value="ATPase domain of HSP90 chaperone/DNA topoisomerase II/histidine kinase"/>
    <property type="match status" value="1"/>
</dbReference>
<dbReference type="RefSeq" id="WP_024269496.1">
    <property type="nucleotide sequence ID" value="NC_023035.1"/>
</dbReference>
<reference evidence="2 3" key="1">
    <citation type="journal article" date="2015" name="Stand. Genomic Sci.">
        <title>Complete genome sequence and description of Salinispira pacifica gen. nov., sp. nov., a novel spirochaete isolated form a hypersaline microbial mat.</title>
        <authorList>
            <person name="Ben Hania W."/>
            <person name="Joseph M."/>
            <person name="Schumann P."/>
            <person name="Bunk B."/>
            <person name="Fiebig A."/>
            <person name="Sproer C."/>
            <person name="Klenk H.P."/>
            <person name="Fardeau M.L."/>
            <person name="Spring S."/>
        </authorList>
    </citation>
    <scope>NUCLEOTIDE SEQUENCE [LARGE SCALE GENOMIC DNA]</scope>
    <source>
        <strain evidence="2 3">L21-RPul-D2</strain>
    </source>
</reference>
<dbReference type="Proteomes" id="UP000018680">
    <property type="component" value="Chromosome"/>
</dbReference>
<dbReference type="InterPro" id="IPR036890">
    <property type="entry name" value="HATPase_C_sf"/>
</dbReference>
<dbReference type="AlphaFoldDB" id="V5WLU4"/>
<name>V5WLU4_9SPIO</name>
<evidence type="ECO:0000313" key="2">
    <source>
        <dbReference type="EMBL" id="AHC16603.1"/>
    </source>
</evidence>
<evidence type="ECO:0000313" key="3">
    <source>
        <dbReference type="Proteomes" id="UP000018680"/>
    </source>
</evidence>
<proteinExistence type="predicted"/>
<dbReference type="eggNOG" id="COG2172">
    <property type="taxonomic scope" value="Bacteria"/>
</dbReference>